<dbReference type="Proteomes" id="UP000215223">
    <property type="component" value="Unassembled WGS sequence"/>
</dbReference>
<comment type="caution">
    <text evidence="1">The sequence shown here is derived from an EMBL/GenBank/DDBJ whole genome shotgun (WGS) entry which is preliminary data.</text>
</comment>
<evidence type="ECO:0008006" key="3">
    <source>
        <dbReference type="Google" id="ProtNLM"/>
    </source>
</evidence>
<protein>
    <recommendedName>
        <fullName evidence="3">Anti-anti-sigma factor</fullName>
    </recommendedName>
</protein>
<keyword evidence="2" id="KW-1185">Reference proteome</keyword>
<dbReference type="InterPro" id="IPR036513">
    <property type="entry name" value="STAS_dom_sf"/>
</dbReference>
<dbReference type="CDD" id="cd07043">
    <property type="entry name" value="STAS_anti-anti-sigma_factors"/>
    <property type="match status" value="1"/>
</dbReference>
<dbReference type="SUPFAM" id="SSF52091">
    <property type="entry name" value="SpoIIaa-like"/>
    <property type="match status" value="1"/>
</dbReference>
<dbReference type="EMBL" id="NMQT01000051">
    <property type="protein sequence ID" value="OXM56141.1"/>
    <property type="molecule type" value="Genomic_DNA"/>
</dbReference>
<sequence length="130" mass="13500">MSCMILSRAETDATLISVSGELDAAYTPAFATVLTAADPELPLILDLVHTTFCSAAATSLIHAAHLGRPHHQRRLILATEAHAVLLPLHVLGLDDGLDIVTAVAHARAALGLPVHPPLATLSGDSSAEHP</sequence>
<accession>A0A229SBM4</accession>
<proteinExistence type="predicted"/>
<reference evidence="1 2" key="1">
    <citation type="submission" date="2017-07" db="EMBL/GenBank/DDBJ databases">
        <title>Amycolatopsis thailandensis Genome sequencing and assembly.</title>
        <authorList>
            <person name="Kaur N."/>
            <person name="Mayilraj S."/>
        </authorList>
    </citation>
    <scope>NUCLEOTIDE SEQUENCE [LARGE SCALE GENOMIC DNA]</scope>
    <source>
        <strain evidence="1 2">JCM 16380</strain>
    </source>
</reference>
<dbReference type="RefSeq" id="WP_093934473.1">
    <property type="nucleotide sequence ID" value="NZ_NMQT01000051.1"/>
</dbReference>
<dbReference type="AlphaFoldDB" id="A0A229SBM4"/>
<organism evidence="1 2">
    <name type="scientific">Amycolatopsis thailandensis</name>
    <dbReference type="NCBI Taxonomy" id="589330"/>
    <lineage>
        <taxon>Bacteria</taxon>
        <taxon>Bacillati</taxon>
        <taxon>Actinomycetota</taxon>
        <taxon>Actinomycetes</taxon>
        <taxon>Pseudonocardiales</taxon>
        <taxon>Pseudonocardiaceae</taxon>
        <taxon>Amycolatopsis</taxon>
    </lineage>
</organism>
<name>A0A229SBM4_9PSEU</name>
<dbReference type="Gene3D" id="3.30.750.24">
    <property type="entry name" value="STAS domain"/>
    <property type="match status" value="1"/>
</dbReference>
<dbReference type="OrthoDB" id="5471473at2"/>
<evidence type="ECO:0000313" key="1">
    <source>
        <dbReference type="EMBL" id="OXM56141.1"/>
    </source>
</evidence>
<gene>
    <name evidence="1" type="ORF">CFP71_15085</name>
</gene>
<evidence type="ECO:0000313" key="2">
    <source>
        <dbReference type="Proteomes" id="UP000215223"/>
    </source>
</evidence>